<evidence type="ECO:0000256" key="5">
    <source>
        <dbReference type="ARBA" id="ARBA00022679"/>
    </source>
</evidence>
<evidence type="ECO:0000256" key="11">
    <source>
        <dbReference type="SAM" id="MobiDB-lite"/>
    </source>
</evidence>
<dbReference type="SUPFAM" id="SSF47384">
    <property type="entry name" value="Homodimeric domain of signal transducing histidine kinase"/>
    <property type="match status" value="1"/>
</dbReference>
<dbReference type="PROSITE" id="PS50109">
    <property type="entry name" value="HIS_KIN"/>
    <property type="match status" value="1"/>
</dbReference>
<evidence type="ECO:0000256" key="8">
    <source>
        <dbReference type="ARBA" id="ARBA00022989"/>
    </source>
</evidence>
<dbReference type="Pfam" id="PF02518">
    <property type="entry name" value="HATPase_c"/>
    <property type="match status" value="1"/>
</dbReference>
<dbReference type="InterPro" id="IPR036890">
    <property type="entry name" value="HATPase_C_sf"/>
</dbReference>
<evidence type="ECO:0000313" key="14">
    <source>
        <dbReference type="EMBL" id="MBB2899588.1"/>
    </source>
</evidence>
<dbReference type="PROSITE" id="PS50885">
    <property type="entry name" value="HAMP"/>
    <property type="match status" value="1"/>
</dbReference>
<keyword evidence="4" id="KW-0597">Phosphoprotein</keyword>
<feature type="domain" description="HAMP" evidence="13">
    <location>
        <begin position="200"/>
        <end position="253"/>
    </location>
</feature>
<evidence type="ECO:0000313" key="15">
    <source>
        <dbReference type="Proteomes" id="UP000533269"/>
    </source>
</evidence>
<evidence type="ECO:0000256" key="6">
    <source>
        <dbReference type="ARBA" id="ARBA00022692"/>
    </source>
</evidence>
<evidence type="ECO:0000256" key="10">
    <source>
        <dbReference type="ARBA" id="ARBA00023136"/>
    </source>
</evidence>
<dbReference type="PANTHER" id="PTHR45436:SF5">
    <property type="entry name" value="SENSOR HISTIDINE KINASE TRCS"/>
    <property type="match status" value="1"/>
</dbReference>
<protein>
    <recommendedName>
        <fullName evidence="3">histidine kinase</fullName>
        <ecNumber evidence="3">2.7.13.3</ecNumber>
    </recommendedName>
</protein>
<dbReference type="EMBL" id="JACHVY010000001">
    <property type="protein sequence ID" value="MBB2899588.1"/>
    <property type="molecule type" value="Genomic_DNA"/>
</dbReference>
<evidence type="ECO:0000256" key="4">
    <source>
        <dbReference type="ARBA" id="ARBA00022553"/>
    </source>
</evidence>
<keyword evidence="8" id="KW-1133">Transmembrane helix</keyword>
<dbReference type="Gene3D" id="1.10.287.130">
    <property type="match status" value="1"/>
</dbReference>
<keyword evidence="6" id="KW-0812">Transmembrane</keyword>
<reference evidence="14 15" key="1">
    <citation type="submission" date="2020-08" db="EMBL/GenBank/DDBJ databases">
        <title>The Agave Microbiome: Exploring the role of microbial communities in plant adaptations to desert environments.</title>
        <authorList>
            <person name="Partida-Martinez L.P."/>
        </authorList>
    </citation>
    <scope>NUCLEOTIDE SEQUENCE [LARGE SCALE GENOMIC DNA]</scope>
    <source>
        <strain evidence="14 15">AS2.23</strain>
    </source>
</reference>
<evidence type="ECO:0000256" key="3">
    <source>
        <dbReference type="ARBA" id="ARBA00012438"/>
    </source>
</evidence>
<comment type="subcellular location">
    <subcellularLocation>
        <location evidence="2">Cell membrane</location>
    </subcellularLocation>
</comment>
<name>A0A7W4TIP4_KINRA</name>
<feature type="domain" description="Histidine kinase" evidence="12">
    <location>
        <begin position="261"/>
        <end position="467"/>
    </location>
</feature>
<keyword evidence="10" id="KW-0472">Membrane</keyword>
<dbReference type="SMART" id="SM00388">
    <property type="entry name" value="HisKA"/>
    <property type="match status" value="1"/>
</dbReference>
<sequence>MWRRAGVRVRSTVAATALLAVLVAAGAVTGLLVLRSALYGGAAETGSVQARLVRLSVTEEVLAQGPAGAEATGDPLPAREALDAAVGARVDRGSHVQVLDALGAVVARSARLAGLAALSPARPPSAAQVQEVVALPQLGGRSRWVVTVVGAEVGDRPFYVVVAESTEDADRVLLVAAGLLAVGSPLLLAAIAVATWTFVGRSLRPVEAIRRTVEGITARGLDGRVPVPVAEDEVSRLARTINEVLARLELAQRGQRRFVADASHELRSPVATLRAAAEVWAGAGVPAPFTALVQAESARLEALVSDLLALARADEGRAVRQWQEVDLDEVVESEAARLRAVAGCAVVVATTPARVRGDAVALARAVRNLSDNAVRHADSAVRLELSVRDGEALLRVCDDGPGIPAGERERVFERFVRLDESRQRGSGGTGLGLPIVRETVAAHGGTVQVEDSPGRGAVLALRVPLAPPDDAPDAPPANRAGGQPPSAASR</sequence>
<dbReference type="AlphaFoldDB" id="A0A7W4TIP4"/>
<dbReference type="CDD" id="cd06225">
    <property type="entry name" value="HAMP"/>
    <property type="match status" value="1"/>
</dbReference>
<dbReference type="GO" id="GO:0005886">
    <property type="term" value="C:plasma membrane"/>
    <property type="evidence" value="ECO:0007669"/>
    <property type="project" value="UniProtKB-SubCell"/>
</dbReference>
<keyword evidence="5" id="KW-0808">Transferase</keyword>
<dbReference type="EC" id="2.7.13.3" evidence="3"/>
<dbReference type="Gene3D" id="3.30.565.10">
    <property type="entry name" value="Histidine kinase-like ATPase, C-terminal domain"/>
    <property type="match status" value="1"/>
</dbReference>
<dbReference type="RefSeq" id="WP_183390196.1">
    <property type="nucleotide sequence ID" value="NZ_JACHVY010000001.1"/>
</dbReference>
<evidence type="ECO:0000256" key="7">
    <source>
        <dbReference type="ARBA" id="ARBA00022777"/>
    </source>
</evidence>
<dbReference type="InterPro" id="IPR050428">
    <property type="entry name" value="TCS_sensor_his_kinase"/>
</dbReference>
<keyword evidence="7 14" id="KW-0418">Kinase</keyword>
<dbReference type="SUPFAM" id="SSF55874">
    <property type="entry name" value="ATPase domain of HSP90 chaperone/DNA topoisomerase II/histidine kinase"/>
    <property type="match status" value="1"/>
</dbReference>
<dbReference type="CDD" id="cd00082">
    <property type="entry name" value="HisKA"/>
    <property type="match status" value="1"/>
</dbReference>
<dbReference type="InterPro" id="IPR036097">
    <property type="entry name" value="HisK_dim/P_sf"/>
</dbReference>
<dbReference type="Proteomes" id="UP000533269">
    <property type="component" value="Unassembled WGS sequence"/>
</dbReference>
<dbReference type="InterPro" id="IPR003660">
    <property type="entry name" value="HAMP_dom"/>
</dbReference>
<feature type="region of interest" description="Disordered" evidence="11">
    <location>
        <begin position="464"/>
        <end position="490"/>
    </location>
</feature>
<evidence type="ECO:0000259" key="12">
    <source>
        <dbReference type="PROSITE" id="PS50109"/>
    </source>
</evidence>
<evidence type="ECO:0000256" key="2">
    <source>
        <dbReference type="ARBA" id="ARBA00004236"/>
    </source>
</evidence>
<evidence type="ECO:0000256" key="1">
    <source>
        <dbReference type="ARBA" id="ARBA00000085"/>
    </source>
</evidence>
<dbReference type="PANTHER" id="PTHR45436">
    <property type="entry name" value="SENSOR HISTIDINE KINASE YKOH"/>
    <property type="match status" value="1"/>
</dbReference>
<dbReference type="SMART" id="SM00387">
    <property type="entry name" value="HATPase_c"/>
    <property type="match status" value="1"/>
</dbReference>
<organism evidence="14 15">
    <name type="scientific">Kineococcus radiotolerans</name>
    <dbReference type="NCBI Taxonomy" id="131568"/>
    <lineage>
        <taxon>Bacteria</taxon>
        <taxon>Bacillati</taxon>
        <taxon>Actinomycetota</taxon>
        <taxon>Actinomycetes</taxon>
        <taxon>Kineosporiales</taxon>
        <taxon>Kineosporiaceae</taxon>
        <taxon>Kineococcus</taxon>
    </lineage>
</organism>
<dbReference type="InterPro" id="IPR005467">
    <property type="entry name" value="His_kinase_dom"/>
</dbReference>
<dbReference type="InterPro" id="IPR004358">
    <property type="entry name" value="Sig_transdc_His_kin-like_C"/>
</dbReference>
<accession>A0A7W4TIP4</accession>
<evidence type="ECO:0000259" key="13">
    <source>
        <dbReference type="PROSITE" id="PS50885"/>
    </source>
</evidence>
<dbReference type="InterPro" id="IPR003661">
    <property type="entry name" value="HisK_dim/P_dom"/>
</dbReference>
<proteinExistence type="predicted"/>
<reference evidence="14 15" key="2">
    <citation type="submission" date="2020-08" db="EMBL/GenBank/DDBJ databases">
        <authorList>
            <person name="Partida-Martinez L."/>
            <person name="Huntemann M."/>
            <person name="Clum A."/>
            <person name="Wang J."/>
            <person name="Palaniappan K."/>
            <person name="Ritter S."/>
            <person name="Chen I.-M."/>
            <person name="Stamatis D."/>
            <person name="Reddy T."/>
            <person name="O'Malley R."/>
            <person name="Daum C."/>
            <person name="Shapiro N."/>
            <person name="Ivanova N."/>
            <person name="Kyrpides N."/>
            <person name="Woyke T."/>
        </authorList>
    </citation>
    <scope>NUCLEOTIDE SEQUENCE [LARGE SCALE GENOMIC DNA]</scope>
    <source>
        <strain evidence="14 15">AS2.23</strain>
    </source>
</reference>
<dbReference type="GO" id="GO:0000155">
    <property type="term" value="F:phosphorelay sensor kinase activity"/>
    <property type="evidence" value="ECO:0007669"/>
    <property type="project" value="InterPro"/>
</dbReference>
<evidence type="ECO:0000256" key="9">
    <source>
        <dbReference type="ARBA" id="ARBA00023012"/>
    </source>
</evidence>
<dbReference type="InterPro" id="IPR003594">
    <property type="entry name" value="HATPase_dom"/>
</dbReference>
<comment type="caution">
    <text evidence="14">The sequence shown here is derived from an EMBL/GenBank/DDBJ whole genome shotgun (WGS) entry which is preliminary data.</text>
</comment>
<gene>
    <name evidence="14" type="ORF">FHR75_000376</name>
</gene>
<dbReference type="Pfam" id="PF00672">
    <property type="entry name" value="HAMP"/>
    <property type="match status" value="1"/>
</dbReference>
<dbReference type="PRINTS" id="PR00344">
    <property type="entry name" value="BCTRLSENSOR"/>
</dbReference>
<comment type="catalytic activity">
    <reaction evidence="1">
        <text>ATP + protein L-histidine = ADP + protein N-phospho-L-histidine.</text>
        <dbReference type="EC" id="2.7.13.3"/>
    </reaction>
</comment>
<dbReference type="Pfam" id="PF00512">
    <property type="entry name" value="HisKA"/>
    <property type="match status" value="1"/>
</dbReference>
<feature type="compositionally biased region" description="Pro residues" evidence="11">
    <location>
        <begin position="465"/>
        <end position="475"/>
    </location>
</feature>
<dbReference type="SMART" id="SM00304">
    <property type="entry name" value="HAMP"/>
    <property type="match status" value="1"/>
</dbReference>
<keyword evidence="9" id="KW-0902">Two-component regulatory system</keyword>